<organism evidence="2">
    <name type="scientific">Sesamum radiatum</name>
    <name type="common">Black benniseed</name>
    <dbReference type="NCBI Taxonomy" id="300843"/>
    <lineage>
        <taxon>Eukaryota</taxon>
        <taxon>Viridiplantae</taxon>
        <taxon>Streptophyta</taxon>
        <taxon>Embryophyta</taxon>
        <taxon>Tracheophyta</taxon>
        <taxon>Spermatophyta</taxon>
        <taxon>Magnoliopsida</taxon>
        <taxon>eudicotyledons</taxon>
        <taxon>Gunneridae</taxon>
        <taxon>Pentapetalae</taxon>
        <taxon>asterids</taxon>
        <taxon>lamiids</taxon>
        <taxon>Lamiales</taxon>
        <taxon>Pedaliaceae</taxon>
        <taxon>Sesamum</taxon>
    </lineage>
</organism>
<reference evidence="2" key="1">
    <citation type="submission" date="2020-06" db="EMBL/GenBank/DDBJ databases">
        <authorList>
            <person name="Li T."/>
            <person name="Hu X."/>
            <person name="Zhang T."/>
            <person name="Song X."/>
            <person name="Zhang H."/>
            <person name="Dai N."/>
            <person name="Sheng W."/>
            <person name="Hou X."/>
            <person name="Wei L."/>
        </authorList>
    </citation>
    <scope>NUCLEOTIDE SEQUENCE</scope>
    <source>
        <strain evidence="2">G02</strain>
        <tissue evidence="2">Leaf</tissue>
    </source>
</reference>
<evidence type="ECO:0000313" key="2">
    <source>
        <dbReference type="EMBL" id="KAL0423467.1"/>
    </source>
</evidence>
<dbReference type="GO" id="GO:0003824">
    <property type="term" value="F:catalytic activity"/>
    <property type="evidence" value="ECO:0007669"/>
    <property type="project" value="InterPro"/>
</dbReference>
<comment type="caution">
    <text evidence="2">The sequence shown here is derived from an EMBL/GenBank/DDBJ whole genome shotgun (WGS) entry which is preliminary data.</text>
</comment>
<reference evidence="2" key="2">
    <citation type="journal article" date="2024" name="Plant">
        <title>Genomic evolution and insights into agronomic trait innovations of Sesamum species.</title>
        <authorList>
            <person name="Miao H."/>
            <person name="Wang L."/>
            <person name="Qu L."/>
            <person name="Liu H."/>
            <person name="Sun Y."/>
            <person name="Le M."/>
            <person name="Wang Q."/>
            <person name="Wei S."/>
            <person name="Zheng Y."/>
            <person name="Lin W."/>
            <person name="Duan Y."/>
            <person name="Cao H."/>
            <person name="Xiong S."/>
            <person name="Wang X."/>
            <person name="Wei L."/>
            <person name="Li C."/>
            <person name="Ma Q."/>
            <person name="Ju M."/>
            <person name="Zhao R."/>
            <person name="Li G."/>
            <person name="Mu C."/>
            <person name="Tian Q."/>
            <person name="Mei H."/>
            <person name="Zhang T."/>
            <person name="Gao T."/>
            <person name="Zhang H."/>
        </authorList>
    </citation>
    <scope>NUCLEOTIDE SEQUENCE</scope>
    <source>
        <strain evidence="2">G02</strain>
    </source>
</reference>
<evidence type="ECO:0000259" key="1">
    <source>
        <dbReference type="Pfam" id="PF03372"/>
    </source>
</evidence>
<dbReference type="SUPFAM" id="SSF56219">
    <property type="entry name" value="DNase I-like"/>
    <property type="match status" value="1"/>
</dbReference>
<dbReference type="InterPro" id="IPR036691">
    <property type="entry name" value="Endo/exonu/phosph_ase_sf"/>
</dbReference>
<sequence length="224" mass="25203">MYVDVDMTEEARHSKFKQLASVAPEVSVSGIPKGDRIISWSGERQAEATVKAGKHEEIGFVGSELGLYIISYCGAIPPNAMKILSWNYQGLGPPLTIRALMELIKLYMPGLVFLFETKCKARRVERIKNIVSYNSIGVDSVRRGGGLFLLWRKDIDVWIQCFLVHHIDAIMLSESCPDRWSFTGFYGHTGAANRKGGWNLLKRLARLLLPQVMVRWLMKFGLAG</sequence>
<proteinExistence type="predicted"/>
<dbReference type="Pfam" id="PF03372">
    <property type="entry name" value="Exo_endo_phos"/>
    <property type="match status" value="1"/>
</dbReference>
<gene>
    <name evidence="2" type="ORF">Sradi_0881500</name>
</gene>
<accession>A0AAW2V4X4</accession>
<feature type="domain" description="Endonuclease/exonuclease/phosphatase" evidence="1">
    <location>
        <begin position="84"/>
        <end position="206"/>
    </location>
</feature>
<protein>
    <recommendedName>
        <fullName evidence="1">Endonuclease/exonuclease/phosphatase domain-containing protein</fullName>
    </recommendedName>
</protein>
<dbReference type="EMBL" id="JACGWJ010000004">
    <property type="protein sequence ID" value="KAL0423467.1"/>
    <property type="molecule type" value="Genomic_DNA"/>
</dbReference>
<dbReference type="InterPro" id="IPR005135">
    <property type="entry name" value="Endo/exonuclease/phosphatase"/>
</dbReference>
<dbReference type="PANTHER" id="PTHR35218:SF9">
    <property type="entry name" value="ENDONUCLEASE_EXONUCLEASE_PHOSPHATASE DOMAIN-CONTAINING PROTEIN"/>
    <property type="match status" value="1"/>
</dbReference>
<dbReference type="Gene3D" id="3.60.10.10">
    <property type="entry name" value="Endonuclease/exonuclease/phosphatase"/>
    <property type="match status" value="1"/>
</dbReference>
<dbReference type="PANTHER" id="PTHR35218">
    <property type="entry name" value="RNASE H DOMAIN-CONTAINING PROTEIN"/>
    <property type="match status" value="1"/>
</dbReference>
<dbReference type="AlphaFoldDB" id="A0AAW2V4X4"/>
<name>A0AAW2V4X4_SESRA</name>